<organism evidence="5 6">
    <name type="scientific">Hominilimicola fabiformis</name>
    <dbReference type="NCBI Taxonomy" id="2885356"/>
    <lineage>
        <taxon>Bacteria</taxon>
        <taxon>Bacillati</taxon>
        <taxon>Bacillota</taxon>
        <taxon>Clostridia</taxon>
        <taxon>Eubacteriales</taxon>
        <taxon>Oscillospiraceae</taxon>
        <taxon>Hominilimicola</taxon>
    </lineage>
</organism>
<dbReference type="Gene3D" id="3.20.20.100">
    <property type="entry name" value="NADP-dependent oxidoreductase domain"/>
    <property type="match status" value="1"/>
</dbReference>
<evidence type="ECO:0000256" key="2">
    <source>
        <dbReference type="ARBA" id="ARBA00023004"/>
    </source>
</evidence>
<feature type="domain" description="4Fe-4S ferredoxin-type" evidence="4">
    <location>
        <begin position="329"/>
        <end position="359"/>
    </location>
</feature>
<dbReference type="GO" id="GO:0051536">
    <property type="term" value="F:iron-sulfur cluster binding"/>
    <property type="evidence" value="ECO:0007669"/>
    <property type="project" value="UniProtKB-KW"/>
</dbReference>
<dbReference type="EMBL" id="JAJEQM010000003">
    <property type="protein sequence ID" value="MCC2209770.1"/>
    <property type="molecule type" value="Genomic_DNA"/>
</dbReference>
<dbReference type="InterPro" id="IPR017896">
    <property type="entry name" value="4Fe4S_Fe-S-bd"/>
</dbReference>
<dbReference type="Pfam" id="PF00248">
    <property type="entry name" value="Aldo_ket_red"/>
    <property type="match status" value="1"/>
</dbReference>
<evidence type="ECO:0000256" key="3">
    <source>
        <dbReference type="ARBA" id="ARBA00023014"/>
    </source>
</evidence>
<dbReference type="AlphaFoldDB" id="A0AAE3J9G1"/>
<dbReference type="InterPro" id="IPR023210">
    <property type="entry name" value="NADP_OxRdtase_dom"/>
</dbReference>
<comment type="caution">
    <text evidence="5">The sequence shown here is derived from an EMBL/GenBank/DDBJ whole genome shotgun (WGS) entry which is preliminary data.</text>
</comment>
<dbReference type="InterPro" id="IPR036812">
    <property type="entry name" value="NAD(P)_OxRdtase_dom_sf"/>
</dbReference>
<dbReference type="InterPro" id="IPR020471">
    <property type="entry name" value="AKR"/>
</dbReference>
<evidence type="ECO:0000313" key="5">
    <source>
        <dbReference type="EMBL" id="MCC2209770.1"/>
    </source>
</evidence>
<dbReference type="GO" id="GO:0016491">
    <property type="term" value="F:oxidoreductase activity"/>
    <property type="evidence" value="ECO:0007669"/>
    <property type="project" value="InterPro"/>
</dbReference>
<evidence type="ECO:0000313" key="6">
    <source>
        <dbReference type="Proteomes" id="UP001198242"/>
    </source>
</evidence>
<dbReference type="PROSITE" id="PS51379">
    <property type="entry name" value="4FE4S_FER_2"/>
    <property type="match status" value="1"/>
</dbReference>
<keyword evidence="6" id="KW-1185">Reference proteome</keyword>
<name>A0AAE3J9G1_9FIRM</name>
<dbReference type="PRINTS" id="PR00069">
    <property type="entry name" value="ALDKETRDTASE"/>
</dbReference>
<evidence type="ECO:0000256" key="1">
    <source>
        <dbReference type="ARBA" id="ARBA00022723"/>
    </source>
</evidence>
<dbReference type="InterPro" id="IPR017900">
    <property type="entry name" value="4Fe4S_Fe_S_CS"/>
</dbReference>
<dbReference type="RefSeq" id="WP_308455889.1">
    <property type="nucleotide sequence ID" value="NZ_JAJEQM010000003.1"/>
</dbReference>
<dbReference type="GO" id="GO:0046872">
    <property type="term" value="F:metal ion binding"/>
    <property type="evidence" value="ECO:0007669"/>
    <property type="project" value="UniProtKB-KW"/>
</dbReference>
<dbReference type="Pfam" id="PF13183">
    <property type="entry name" value="Fer4_8"/>
    <property type="match status" value="1"/>
</dbReference>
<evidence type="ECO:0000259" key="4">
    <source>
        <dbReference type="PROSITE" id="PS51379"/>
    </source>
</evidence>
<dbReference type="PROSITE" id="PS00198">
    <property type="entry name" value="4FE4S_FER_1"/>
    <property type="match status" value="1"/>
</dbReference>
<sequence length="369" mass="41856">MKYREMAGEKISVLGFGCMRFPTTSKNAEDIDAEKSAKMLVYAIENGVNYFDTAYVYHGGKSESFIGGVLKPYRDKIHIATKCPIWEVKCEEDFDRLLNEQLERLQTDYIDFYLMHALDKDRFKNVVEKFNLIDKLNKAKADGKIRHIGFSFHDDVETLKKIIDANPNWEFCQIQLNYINVKYQAGLEGLEYAHKKGLDVVIMEPLLGGKLANPSPQVAKMLSDEKTPVEWAMDFLWNREEVSLLLSGMGAMEQVQSNIDYADKAEVGMLTEENLDMLAKTKEVFDKMALVPCTKCAYCMPCPFGLDIPKTFEAYNATASLGTDRAKAIYAELNKGADQCKKCKKCEKVCPQSIKISHTMTEIAKIFAK</sequence>
<reference evidence="5 6" key="1">
    <citation type="submission" date="2021-10" db="EMBL/GenBank/DDBJ databases">
        <title>Anaerobic single-cell dispensing facilitates the cultivation of human gut bacteria.</title>
        <authorList>
            <person name="Afrizal A."/>
        </authorList>
    </citation>
    <scope>NUCLEOTIDE SEQUENCE [LARGE SCALE GENOMIC DNA]</scope>
    <source>
        <strain evidence="5 6">CLA-AA-H232</strain>
    </source>
</reference>
<keyword evidence="1" id="KW-0479">Metal-binding</keyword>
<keyword evidence="3" id="KW-0411">Iron-sulfur</keyword>
<dbReference type="PANTHER" id="PTHR43312">
    <property type="entry name" value="D-THREO-ALDOSE 1-DEHYDROGENASE"/>
    <property type="match status" value="1"/>
</dbReference>
<dbReference type="Proteomes" id="UP001198242">
    <property type="component" value="Unassembled WGS sequence"/>
</dbReference>
<gene>
    <name evidence="5" type="ORF">LKE05_03035</name>
</gene>
<proteinExistence type="predicted"/>
<dbReference type="SUPFAM" id="SSF51430">
    <property type="entry name" value="NAD(P)-linked oxidoreductase"/>
    <property type="match status" value="1"/>
</dbReference>
<dbReference type="PANTHER" id="PTHR43312:SF2">
    <property type="entry name" value="OXIDOREDUCTASE"/>
    <property type="match status" value="1"/>
</dbReference>
<dbReference type="SUPFAM" id="SSF46548">
    <property type="entry name" value="alpha-helical ferredoxin"/>
    <property type="match status" value="1"/>
</dbReference>
<dbReference type="InterPro" id="IPR053135">
    <property type="entry name" value="AKR2_Oxidoreductase"/>
</dbReference>
<accession>A0AAE3J9G1</accession>
<keyword evidence="2" id="KW-0408">Iron</keyword>
<dbReference type="CDD" id="cd19096">
    <property type="entry name" value="AKR_Fe-S_oxidoreductase"/>
    <property type="match status" value="1"/>
</dbReference>
<protein>
    <submittedName>
        <fullName evidence="5">Aldo/keto reductase</fullName>
    </submittedName>
</protein>